<reference evidence="1 2" key="2">
    <citation type="journal article" date="2010" name="Stand. Genomic Sci.">
        <title>Complete genome sequence of Desulfohalobium retbaense type strain (HR(100)).</title>
        <authorList>
            <person name="Spring S."/>
            <person name="Nolan M."/>
            <person name="Lapidus A."/>
            <person name="Glavina Del Rio T."/>
            <person name="Copeland A."/>
            <person name="Tice H."/>
            <person name="Cheng J.F."/>
            <person name="Lucas S."/>
            <person name="Land M."/>
            <person name="Chen F."/>
            <person name="Bruce D."/>
            <person name="Goodwin L."/>
            <person name="Pitluck S."/>
            <person name="Ivanova N."/>
            <person name="Mavromatis K."/>
            <person name="Mikhailova N."/>
            <person name="Pati A."/>
            <person name="Chen A."/>
            <person name="Palaniappan K."/>
            <person name="Hauser L."/>
            <person name="Chang Y.J."/>
            <person name="Jeffries C.D."/>
            <person name="Munk C."/>
            <person name="Kiss H."/>
            <person name="Chain P."/>
            <person name="Han C."/>
            <person name="Brettin T."/>
            <person name="Detter J.C."/>
            <person name="Schuler E."/>
            <person name="Goker M."/>
            <person name="Rohde M."/>
            <person name="Bristow J."/>
            <person name="Eisen J.A."/>
            <person name="Markowitz V."/>
            <person name="Hugenholtz P."/>
            <person name="Kyrpides N.C."/>
            <person name="Klenk H.P."/>
        </authorList>
    </citation>
    <scope>NUCLEOTIDE SEQUENCE [LARGE SCALE GENOMIC DNA]</scope>
    <source>
        <strain evidence="2">ATCC 49802 / DSM 20745 / S 6022</strain>
    </source>
</reference>
<accession>D1C7A9</accession>
<dbReference type="RefSeq" id="WP_012872796.1">
    <property type="nucleotide sequence ID" value="NC_013523.1"/>
</dbReference>
<dbReference type="Proteomes" id="UP000002027">
    <property type="component" value="Chromosome 1"/>
</dbReference>
<dbReference type="HOGENOM" id="CLU_2119570_0_0_0"/>
<sequence>MENYLLELLDYRDVLAVVATTADGLIVATAGLNGDDAEVVAASGSALAQHVLQQGERHGSVNVPGGALHLLVGDELMLVALTESAAPAERLAEVMDGVLTRLAEVIRDDGSAIE</sequence>
<dbReference type="Gene3D" id="3.30.450.30">
    <property type="entry name" value="Dynein light chain 2a, cytoplasmic"/>
    <property type="match status" value="1"/>
</dbReference>
<proteinExistence type="predicted"/>
<reference evidence="2" key="1">
    <citation type="submission" date="2009-11" db="EMBL/GenBank/DDBJ databases">
        <title>The complete chromosome 1 of Sphaerobacter thermophilus DSM 20745.</title>
        <authorList>
            <person name="Lucas S."/>
            <person name="Copeland A."/>
            <person name="Lapidus A."/>
            <person name="Glavina del Rio T."/>
            <person name="Dalin E."/>
            <person name="Tice H."/>
            <person name="Bruce D."/>
            <person name="Goodwin L."/>
            <person name="Pitluck S."/>
            <person name="Kyrpides N."/>
            <person name="Mavromatis K."/>
            <person name="Ivanova N."/>
            <person name="Mikhailova N."/>
            <person name="LaButti K.M."/>
            <person name="Clum A."/>
            <person name="Sun H.I."/>
            <person name="Brettin T."/>
            <person name="Detter J.C."/>
            <person name="Han C."/>
            <person name="Larimer F."/>
            <person name="Land M."/>
            <person name="Hauser L."/>
            <person name="Markowitz V."/>
            <person name="Cheng J.F."/>
            <person name="Hugenholtz P."/>
            <person name="Woyke T."/>
            <person name="Wu D."/>
            <person name="Steenblock K."/>
            <person name="Schneider S."/>
            <person name="Pukall R."/>
            <person name="Goeker M."/>
            <person name="Klenk H.P."/>
            <person name="Eisen J.A."/>
        </authorList>
    </citation>
    <scope>NUCLEOTIDE SEQUENCE [LARGE SCALE GENOMIC DNA]</scope>
    <source>
        <strain evidence="2">ATCC 49802 / DSM 20745 / S 6022</strain>
    </source>
</reference>
<evidence type="ECO:0000313" key="2">
    <source>
        <dbReference type="Proteomes" id="UP000002027"/>
    </source>
</evidence>
<dbReference type="KEGG" id="sti:Sthe_2334"/>
<gene>
    <name evidence="1" type="ordered locus">Sthe_2334</name>
</gene>
<protein>
    <recommendedName>
        <fullName evidence="3">Roadblock/LC7 family protein</fullName>
    </recommendedName>
</protein>
<dbReference type="InParanoid" id="D1C7A9"/>
<evidence type="ECO:0008006" key="3">
    <source>
        <dbReference type="Google" id="ProtNLM"/>
    </source>
</evidence>
<name>D1C7A9_SPHTD</name>
<evidence type="ECO:0000313" key="1">
    <source>
        <dbReference type="EMBL" id="ACZ39755.1"/>
    </source>
</evidence>
<organism evidence="1 2">
    <name type="scientific">Sphaerobacter thermophilus (strain ATCC 49802 / DSM 20745 / KCCM 41009 / NCIMB 13125 / S 6022)</name>
    <dbReference type="NCBI Taxonomy" id="479434"/>
    <lineage>
        <taxon>Bacteria</taxon>
        <taxon>Pseudomonadati</taxon>
        <taxon>Thermomicrobiota</taxon>
        <taxon>Thermomicrobia</taxon>
        <taxon>Sphaerobacterales</taxon>
        <taxon>Sphaerobacterineae</taxon>
        <taxon>Sphaerobacteraceae</taxon>
        <taxon>Sphaerobacter</taxon>
    </lineage>
</organism>
<dbReference type="AlphaFoldDB" id="D1C7A9"/>
<dbReference type="SUPFAM" id="SSF103196">
    <property type="entry name" value="Roadblock/LC7 domain"/>
    <property type="match status" value="1"/>
</dbReference>
<keyword evidence="2" id="KW-1185">Reference proteome</keyword>
<dbReference type="STRING" id="479434.Sthe_2334"/>
<dbReference type="EMBL" id="CP001823">
    <property type="protein sequence ID" value="ACZ39755.1"/>
    <property type="molecule type" value="Genomic_DNA"/>
</dbReference>